<comment type="caution">
    <text evidence="6">The sequence shown here is derived from an EMBL/GenBank/DDBJ whole genome shotgun (WGS) entry which is preliminary data.</text>
</comment>
<comment type="similarity">
    <text evidence="1 4">Belongs to the plant dirigent protein family.</text>
</comment>
<evidence type="ECO:0000313" key="6">
    <source>
        <dbReference type="EMBL" id="KAJ8533700.1"/>
    </source>
</evidence>
<comment type="function">
    <text evidence="4">Dirigent proteins impart stereoselectivity on the phenoxy radical-coupling reaction, yielding optically active lignans from two molecules of coniferyl alcohol in the biosynthesis of lignans, flavonolignans, and alkaloids and thus plays a central role in plant secondary metabolism.</text>
</comment>
<comment type="subunit">
    <text evidence="2 4">Homodimer.</text>
</comment>
<feature type="region of interest" description="Disordered" evidence="5">
    <location>
        <begin position="223"/>
        <end position="246"/>
    </location>
</feature>
<protein>
    <recommendedName>
        <fullName evidence="4">Dirigent protein</fullName>
    </recommendedName>
</protein>
<comment type="subcellular location">
    <subcellularLocation>
        <location evidence="4">Secreted</location>
        <location evidence="4">Extracellular space</location>
        <location evidence="4">Apoplast</location>
    </subcellularLocation>
</comment>
<evidence type="ECO:0000256" key="4">
    <source>
        <dbReference type="RuleBase" id="RU363099"/>
    </source>
</evidence>
<evidence type="ECO:0000256" key="1">
    <source>
        <dbReference type="ARBA" id="ARBA00010746"/>
    </source>
</evidence>
<evidence type="ECO:0000313" key="7">
    <source>
        <dbReference type="Proteomes" id="UP001152561"/>
    </source>
</evidence>
<dbReference type="AlphaFoldDB" id="A0A9Q1LBV4"/>
<dbReference type="Gene3D" id="2.40.480.10">
    <property type="entry name" value="Allene oxide cyclase-like"/>
    <property type="match status" value="1"/>
</dbReference>
<organism evidence="6 7">
    <name type="scientific">Anisodus acutangulus</name>
    <dbReference type="NCBI Taxonomy" id="402998"/>
    <lineage>
        <taxon>Eukaryota</taxon>
        <taxon>Viridiplantae</taxon>
        <taxon>Streptophyta</taxon>
        <taxon>Embryophyta</taxon>
        <taxon>Tracheophyta</taxon>
        <taxon>Spermatophyta</taxon>
        <taxon>Magnoliopsida</taxon>
        <taxon>eudicotyledons</taxon>
        <taxon>Gunneridae</taxon>
        <taxon>Pentapetalae</taxon>
        <taxon>asterids</taxon>
        <taxon>lamiids</taxon>
        <taxon>Solanales</taxon>
        <taxon>Solanaceae</taxon>
        <taxon>Solanoideae</taxon>
        <taxon>Hyoscyameae</taxon>
        <taxon>Anisodus</taxon>
    </lineage>
</organism>
<evidence type="ECO:0000256" key="3">
    <source>
        <dbReference type="ARBA" id="ARBA00022525"/>
    </source>
</evidence>
<keyword evidence="4" id="KW-0052">Apoplast</keyword>
<proteinExistence type="inferred from homology"/>
<dbReference type="InterPro" id="IPR004265">
    <property type="entry name" value="Dirigent"/>
</dbReference>
<gene>
    <name evidence="6" type="ORF">K7X08_007024</name>
</gene>
<dbReference type="EMBL" id="JAJAGQ010000019">
    <property type="protein sequence ID" value="KAJ8533700.1"/>
    <property type="molecule type" value="Genomic_DNA"/>
</dbReference>
<dbReference type="Pfam" id="PF03018">
    <property type="entry name" value="Dirigent"/>
    <property type="match status" value="1"/>
</dbReference>
<dbReference type="GO" id="GO:0009699">
    <property type="term" value="P:phenylpropanoid biosynthetic process"/>
    <property type="evidence" value="ECO:0007669"/>
    <property type="project" value="UniProtKB-ARBA"/>
</dbReference>
<keyword evidence="3 4" id="KW-0964">Secreted</keyword>
<dbReference type="InterPro" id="IPR044859">
    <property type="entry name" value="Allene_oxi_cyc_Dirigent"/>
</dbReference>
<keyword evidence="7" id="KW-1185">Reference proteome</keyword>
<evidence type="ECO:0000256" key="2">
    <source>
        <dbReference type="ARBA" id="ARBA00011738"/>
    </source>
</evidence>
<evidence type="ECO:0000256" key="5">
    <source>
        <dbReference type="SAM" id="MobiDB-lite"/>
    </source>
</evidence>
<dbReference type="Proteomes" id="UP001152561">
    <property type="component" value="Unassembled WGS sequence"/>
</dbReference>
<name>A0A9Q1LBV4_9SOLA</name>
<sequence length="246" mass="26720">MAQGVELGPKAVEKWFQKLPHAKQKVIKLHFYFHDIVTGKNPTAITIAQSNMTAKSSTFFGSVAMIDDPLTVGPEPNSTIVGRAQGIYGSADQNEAGLLMTMNFVFTNGKYNGSTLSVLGRNPVFHQYREMPIVGGSGIFRLAQGIATAKTYWFNTSSGDAIVEYNVMVPTPAPEVDVPRPTAQVEKSTDVLVATAKVEAKYVPPQVDENVVPIVEAEKVKDEPAKVVENSSKSNQADVEFDSEKK</sequence>
<dbReference type="GO" id="GO:0048046">
    <property type="term" value="C:apoplast"/>
    <property type="evidence" value="ECO:0007669"/>
    <property type="project" value="UniProtKB-SubCell"/>
</dbReference>
<dbReference type="PANTHER" id="PTHR21495">
    <property type="entry name" value="NUCLEOPORIN-RELATED"/>
    <property type="match status" value="1"/>
</dbReference>
<reference evidence="7" key="1">
    <citation type="journal article" date="2023" name="Proc. Natl. Acad. Sci. U.S.A.">
        <title>Genomic and structural basis for evolution of tropane alkaloid biosynthesis.</title>
        <authorList>
            <person name="Wanga Y.-J."/>
            <person name="Taina T."/>
            <person name="Yua J.-Y."/>
            <person name="Lia J."/>
            <person name="Xua B."/>
            <person name="Chenc J."/>
            <person name="D'Auriad J.C."/>
            <person name="Huanga J.-P."/>
            <person name="Huanga S.-X."/>
        </authorList>
    </citation>
    <scope>NUCLEOTIDE SEQUENCE [LARGE SCALE GENOMIC DNA]</scope>
    <source>
        <strain evidence="7">cv. KIB-2019</strain>
    </source>
</reference>
<accession>A0A9Q1LBV4</accession>
<dbReference type="OrthoDB" id="1864232at2759"/>